<feature type="transmembrane region" description="Helical" evidence="1">
    <location>
        <begin position="34"/>
        <end position="61"/>
    </location>
</feature>
<protein>
    <recommendedName>
        <fullName evidence="2">DUF4328 domain-containing protein</fullName>
    </recommendedName>
</protein>
<sequence length="286" mass="30991">MRRVALIASLAVSGWAEAREGWGRDVRVVRRRARAAVAGLISMGAVAAFTALVGAWHIALLGSTEVSASTWQLANTLREAGGLLELGFGLLAGVLFLRWLARTVALAGELDPVRGFSWTPSESVVAFLIPVVNLVQPYRVLRDLHDGLAPAGVPEPAPRPLLDGGGGYRRVEMAHAPRASAVHHAALGAWWGLYLASRGLGWLASVMPQLTVAEFIRSRYAFIASDVASIAAAWLAVRMVRAIDSRVAERQRRLAYASDEELDRLVVERDLLLRRELAKITGFGDF</sequence>
<feature type="transmembrane region" description="Helical" evidence="1">
    <location>
        <begin position="82"/>
        <end position="101"/>
    </location>
</feature>
<evidence type="ECO:0000313" key="3">
    <source>
        <dbReference type="EMBL" id="KYF55705.1"/>
    </source>
</evidence>
<feature type="domain" description="DUF4328" evidence="2">
    <location>
        <begin position="64"/>
        <end position="244"/>
    </location>
</feature>
<keyword evidence="1" id="KW-0472">Membrane</keyword>
<dbReference type="Proteomes" id="UP000075604">
    <property type="component" value="Unassembled WGS sequence"/>
</dbReference>
<comment type="caution">
    <text evidence="3">The sequence shown here is derived from an EMBL/GenBank/DDBJ whole genome shotgun (WGS) entry which is preliminary data.</text>
</comment>
<evidence type="ECO:0000313" key="4">
    <source>
        <dbReference type="Proteomes" id="UP000075604"/>
    </source>
</evidence>
<dbReference type="EMBL" id="JELX01002347">
    <property type="protein sequence ID" value="KYF55705.1"/>
    <property type="molecule type" value="Genomic_DNA"/>
</dbReference>
<evidence type="ECO:0000259" key="2">
    <source>
        <dbReference type="Pfam" id="PF14219"/>
    </source>
</evidence>
<keyword evidence="1" id="KW-1133">Transmembrane helix</keyword>
<proteinExistence type="predicted"/>
<name>A0A150PJ60_SORCE</name>
<gene>
    <name evidence="3" type="ORF">BE04_35790</name>
</gene>
<dbReference type="InterPro" id="IPR025565">
    <property type="entry name" value="DUF4328"/>
</dbReference>
<keyword evidence="1" id="KW-0812">Transmembrane</keyword>
<reference evidence="3 4" key="1">
    <citation type="submission" date="2014-02" db="EMBL/GenBank/DDBJ databases">
        <title>The small core and large imbalanced accessory genome model reveals a collaborative survival strategy of Sorangium cellulosum strains in nature.</title>
        <authorList>
            <person name="Han K."/>
            <person name="Peng R."/>
            <person name="Blom J."/>
            <person name="Li Y.-Z."/>
        </authorList>
    </citation>
    <scope>NUCLEOTIDE SEQUENCE [LARGE SCALE GENOMIC DNA]</scope>
    <source>
        <strain evidence="3 4">So0157-18</strain>
    </source>
</reference>
<accession>A0A150PJ60</accession>
<evidence type="ECO:0000256" key="1">
    <source>
        <dbReference type="SAM" id="Phobius"/>
    </source>
</evidence>
<dbReference type="AlphaFoldDB" id="A0A150PJ60"/>
<dbReference type="Pfam" id="PF14219">
    <property type="entry name" value="DUF4328"/>
    <property type="match status" value="1"/>
</dbReference>
<organism evidence="3 4">
    <name type="scientific">Sorangium cellulosum</name>
    <name type="common">Polyangium cellulosum</name>
    <dbReference type="NCBI Taxonomy" id="56"/>
    <lineage>
        <taxon>Bacteria</taxon>
        <taxon>Pseudomonadati</taxon>
        <taxon>Myxococcota</taxon>
        <taxon>Polyangia</taxon>
        <taxon>Polyangiales</taxon>
        <taxon>Polyangiaceae</taxon>
        <taxon>Sorangium</taxon>
    </lineage>
</organism>